<sequence>MVAIICMKWGKAFTAHHVNTLFASVLRNMEEPFTFVCLTDDDRDLAKGILALAIPDLGLPEQAWKRGCWPKLAAFAPHLFPHEDVVLFLDLDIMVLRPLAPFIAVVRARQHLVLQREWNPALWSLLPQWLRPDRGGQSSVFGFCPYNVARIYEQVVANAGTMSSNFKNDQTYLSETVADQSYWPSGFCVSFKRSCVRLFPFNLLFTKVRLPGQAKIVVFHGTPRPWETLVEPAKRWGTKWRFGRGPVAWIVSYFAQADVMLKALETSGSQVVTRRRWSAGSRASSRSNAIIYLPGPEANPSPCDPAA</sequence>
<geneLocation type="plasmid" evidence="1 2">
    <name>p1</name>
</geneLocation>
<dbReference type="SUPFAM" id="SSF53448">
    <property type="entry name" value="Nucleotide-diphospho-sugar transferases"/>
    <property type="match status" value="1"/>
</dbReference>
<dbReference type="RefSeq" id="WP_203020589.1">
    <property type="nucleotide sequence ID" value="NZ_CP032406.1"/>
</dbReference>
<keyword evidence="1" id="KW-0614">Plasmid</keyword>
<protein>
    <submittedName>
        <fullName evidence="1">Glycosyltransferase</fullName>
    </submittedName>
</protein>
<dbReference type="Proteomes" id="UP000596351">
    <property type="component" value="Plasmid p1"/>
</dbReference>
<name>A0ABX7F146_9HYPH</name>
<dbReference type="EMBL" id="CP032406">
    <property type="protein sequence ID" value="QRF54193.1"/>
    <property type="molecule type" value="Genomic_DNA"/>
</dbReference>
<gene>
    <name evidence="1" type="ORF">D4A92_21885</name>
</gene>
<dbReference type="InterPro" id="IPR029044">
    <property type="entry name" value="Nucleotide-diphossugar_trans"/>
</dbReference>
<accession>A0ABX7F146</accession>
<keyword evidence="2" id="KW-1185">Reference proteome</keyword>
<dbReference type="Gene3D" id="3.90.550.10">
    <property type="entry name" value="Spore Coat Polysaccharide Biosynthesis Protein SpsA, Chain A"/>
    <property type="match status" value="1"/>
</dbReference>
<evidence type="ECO:0000313" key="2">
    <source>
        <dbReference type="Proteomes" id="UP000596351"/>
    </source>
</evidence>
<reference evidence="1 2" key="1">
    <citation type="submission" date="2018-09" db="EMBL/GenBank/DDBJ databases">
        <title>Rhizobium sp. MAE2-X.</title>
        <authorList>
            <person name="Lee Y."/>
            <person name="Jeon C.O."/>
        </authorList>
    </citation>
    <scope>NUCLEOTIDE SEQUENCE [LARGE SCALE GENOMIC DNA]</scope>
    <source>
        <strain evidence="1 2">MAE2-X</strain>
        <plasmid evidence="1 2">p1</plasmid>
    </source>
</reference>
<evidence type="ECO:0000313" key="1">
    <source>
        <dbReference type="EMBL" id="QRF54193.1"/>
    </source>
</evidence>
<organism evidence="1 2">
    <name type="scientific">Rhizobium rosettiformans</name>
    <dbReference type="NCBI Taxonomy" id="1368430"/>
    <lineage>
        <taxon>Bacteria</taxon>
        <taxon>Pseudomonadati</taxon>
        <taxon>Pseudomonadota</taxon>
        <taxon>Alphaproteobacteria</taxon>
        <taxon>Hyphomicrobiales</taxon>
        <taxon>Rhizobiaceae</taxon>
        <taxon>Rhizobium/Agrobacterium group</taxon>
        <taxon>Rhizobium</taxon>
    </lineage>
</organism>
<proteinExistence type="predicted"/>